<dbReference type="GO" id="GO:0005730">
    <property type="term" value="C:nucleolus"/>
    <property type="evidence" value="ECO:0007669"/>
    <property type="project" value="TreeGrafter"/>
</dbReference>
<accession>L2GP50</accession>
<reference evidence="4" key="1">
    <citation type="submission" date="2011-05" db="EMBL/GenBank/DDBJ databases">
        <title>The genome sequence of Vittaforma corneae strain ATCC 50505.</title>
        <authorList>
            <consortium name="The Broad Institute Genome Sequencing Platform"/>
            <person name="Cuomo C."/>
            <person name="Didier E."/>
            <person name="Bowers L."/>
            <person name="Young S.K."/>
            <person name="Zeng Q."/>
            <person name="Gargeya S."/>
            <person name="Fitzgerald M."/>
            <person name="Haas B."/>
            <person name="Abouelleil A."/>
            <person name="Alvarado L."/>
            <person name="Arachchi H.M."/>
            <person name="Berlin A."/>
            <person name="Chapman S.B."/>
            <person name="Gearin G."/>
            <person name="Goldberg J."/>
            <person name="Griggs A."/>
            <person name="Gujja S."/>
            <person name="Hansen M."/>
            <person name="Heiman D."/>
            <person name="Howarth C."/>
            <person name="Larimer J."/>
            <person name="Lui A."/>
            <person name="MacDonald P.J.P."/>
            <person name="McCowen C."/>
            <person name="Montmayeur A."/>
            <person name="Murphy C."/>
            <person name="Neiman D."/>
            <person name="Pearson M."/>
            <person name="Priest M."/>
            <person name="Roberts A."/>
            <person name="Saif S."/>
            <person name="Shea T."/>
            <person name="Sisk P."/>
            <person name="Stolte C."/>
            <person name="Sykes S."/>
            <person name="Wortman J."/>
            <person name="Nusbaum C."/>
            <person name="Birren B."/>
        </authorList>
    </citation>
    <scope>NUCLEOTIDE SEQUENCE [LARGE SCALE GENOMIC DNA]</scope>
    <source>
        <strain evidence="4">ATCC 50505</strain>
    </source>
</reference>
<evidence type="ECO:0000256" key="1">
    <source>
        <dbReference type="SAM" id="MobiDB-lite"/>
    </source>
</evidence>
<dbReference type="PANTHER" id="PTHR22734">
    <property type="entry name" value="U3 SMALL NUCLEOLAR RIBONUCLEOPROTEIN PROTEIN IMP4"/>
    <property type="match status" value="1"/>
</dbReference>
<proteinExistence type="predicted"/>
<dbReference type="SUPFAM" id="SSF52954">
    <property type="entry name" value="Class II aaRS ABD-related"/>
    <property type="match status" value="1"/>
</dbReference>
<dbReference type="VEuPathDB" id="MicrosporidiaDB:VICG_00931"/>
<evidence type="ECO:0000313" key="4">
    <source>
        <dbReference type="Proteomes" id="UP000011082"/>
    </source>
</evidence>
<dbReference type="Pfam" id="PF04427">
    <property type="entry name" value="Brix"/>
    <property type="match status" value="1"/>
</dbReference>
<dbReference type="HOGENOM" id="CLU_109938_0_0_1"/>
<organism evidence="3 4">
    <name type="scientific">Vittaforma corneae (strain ATCC 50505)</name>
    <name type="common">Microsporidian parasite</name>
    <name type="synonym">Nosema corneum</name>
    <dbReference type="NCBI Taxonomy" id="993615"/>
    <lineage>
        <taxon>Eukaryota</taxon>
        <taxon>Fungi</taxon>
        <taxon>Fungi incertae sedis</taxon>
        <taxon>Microsporidia</taxon>
        <taxon>Nosematidae</taxon>
        <taxon>Vittaforma</taxon>
    </lineage>
</organism>
<dbReference type="InterPro" id="IPR007109">
    <property type="entry name" value="Brix"/>
</dbReference>
<dbReference type="Proteomes" id="UP000011082">
    <property type="component" value="Unassembled WGS sequence"/>
</dbReference>
<keyword evidence="4" id="KW-1185">Reference proteome</keyword>
<dbReference type="GeneID" id="19881643"/>
<dbReference type="OrthoDB" id="264354at2759"/>
<dbReference type="OMA" id="VHIRHYA"/>
<evidence type="ECO:0000259" key="2">
    <source>
        <dbReference type="PROSITE" id="PS50833"/>
    </source>
</evidence>
<dbReference type="RefSeq" id="XP_007604378.1">
    <property type="nucleotide sequence ID" value="XM_007604316.1"/>
</dbReference>
<dbReference type="InParanoid" id="L2GP50"/>
<dbReference type="PROSITE" id="PS50833">
    <property type="entry name" value="BRIX"/>
    <property type="match status" value="1"/>
</dbReference>
<dbReference type="GO" id="GO:0006364">
    <property type="term" value="P:rRNA processing"/>
    <property type="evidence" value="ECO:0007669"/>
    <property type="project" value="InterPro"/>
</dbReference>
<dbReference type="InterPro" id="IPR044281">
    <property type="entry name" value="IMP4/RPF1"/>
</dbReference>
<feature type="compositionally biased region" description="Basic residues" evidence="1">
    <location>
        <begin position="1"/>
        <end position="14"/>
    </location>
</feature>
<evidence type="ECO:0000313" key="3">
    <source>
        <dbReference type="EMBL" id="ELA42082.1"/>
    </source>
</evidence>
<dbReference type="GO" id="GO:0042134">
    <property type="term" value="F:rRNA primary transcript binding"/>
    <property type="evidence" value="ECO:0007669"/>
    <property type="project" value="InterPro"/>
</dbReference>
<protein>
    <recommendedName>
        <fullName evidence="2">Brix domain-containing protein</fullName>
    </recommendedName>
</protein>
<feature type="domain" description="Brix" evidence="2">
    <location>
        <begin position="35"/>
        <end position="208"/>
    </location>
</feature>
<sequence>MPKQFARNKAKANAKKLSNDQKDNADLEVRKSMLIYSAVVSVRHPSKKAEAVCKQLRKILSPDCLSKIEVNPKLQDIVDVAAQLLVKQIIYISENEIRIALLPTGPTYSFKIIEYENNFKNFPNDIYWTTPFITFEGKSSTKTLFQNFGTMNRSARRALHFHFDDDLVHIRHYATSIQNTDENFVVHLKEIGPKLALKLLEVKNGVFPGMNLKHTQRYR</sequence>
<dbReference type="STRING" id="993615.L2GP50"/>
<dbReference type="EMBL" id="JH370135">
    <property type="protein sequence ID" value="ELA42082.1"/>
    <property type="molecule type" value="Genomic_DNA"/>
</dbReference>
<name>L2GP50_VITCO</name>
<dbReference type="AlphaFoldDB" id="L2GP50"/>
<feature type="region of interest" description="Disordered" evidence="1">
    <location>
        <begin position="1"/>
        <end position="21"/>
    </location>
</feature>
<dbReference type="SMART" id="SM00879">
    <property type="entry name" value="Brix"/>
    <property type="match status" value="1"/>
</dbReference>
<gene>
    <name evidence="3" type="ORF">VICG_00931</name>
</gene>